<keyword evidence="4" id="KW-0808">Transferase</keyword>
<dbReference type="PANTHER" id="PTHR42878:SF15">
    <property type="entry name" value="BACTERIOPHYTOCHROME"/>
    <property type="match status" value="1"/>
</dbReference>
<dbReference type="GO" id="GO:0000156">
    <property type="term" value="F:phosphorelay response regulator activity"/>
    <property type="evidence" value="ECO:0007669"/>
    <property type="project" value="TreeGrafter"/>
</dbReference>
<dbReference type="Pfam" id="PF00512">
    <property type="entry name" value="HisKA"/>
    <property type="match status" value="1"/>
</dbReference>
<evidence type="ECO:0000256" key="1">
    <source>
        <dbReference type="ARBA" id="ARBA00000085"/>
    </source>
</evidence>
<sequence length="490" mass="53859">MNRFGRGTLAGLAGGFAVLILLVAATAWLVLRTQEAGRLASHSLQVELAANEVRTLTERAETTQRGFLLDPDETFLQAFENTAAELEPALDRLRLLVADNLNQMGRVETLQAAARAHIDFLRGEIAERRAQPSLPPNFSLARNLPPVSQVRNEIATLIERERGLLAERTARETVNLRWSVAVIALALPALLALAGATIWLTRRNVQALGETSERLRLLNDDLEGAVEERTAELVRANEEIQRFAYIVSHDLRSPLVNIMGFTGELEAATGALGEMVRRVEAEAPDLMNEEARLAASEDLPEAIGFIRASTAKMDRLINAILRLSREGRRTINPEPIDMGELVRGVEASLQHRLGETGARVEIGPLPTVVSDRVGVEQIVSNLMENAVKYLKPGRPGLIRVRGHVEGERAVFEFEDNGRGIDPKDHERIFDLFRRSGMQDQPGEGIGLAHVRAQAYRLGGTVSCRSALDEGATFRLSMRRISPSGEASRPS</sequence>
<dbReference type="SUPFAM" id="SSF55874">
    <property type="entry name" value="ATPase domain of HSP90 chaperone/DNA topoisomerase II/histidine kinase"/>
    <property type="match status" value="1"/>
</dbReference>
<keyword evidence="7" id="KW-0812">Transmembrane</keyword>
<proteinExistence type="predicted"/>
<evidence type="ECO:0000256" key="7">
    <source>
        <dbReference type="SAM" id="Phobius"/>
    </source>
</evidence>
<dbReference type="InterPro" id="IPR036097">
    <property type="entry name" value="HisK_dim/P_sf"/>
</dbReference>
<dbReference type="SUPFAM" id="SSF47384">
    <property type="entry name" value="Homodimeric domain of signal transducing histidine kinase"/>
    <property type="match status" value="1"/>
</dbReference>
<dbReference type="PROSITE" id="PS50109">
    <property type="entry name" value="HIS_KIN"/>
    <property type="match status" value="1"/>
</dbReference>
<dbReference type="GO" id="GO:0007234">
    <property type="term" value="P:osmosensory signaling via phosphorelay pathway"/>
    <property type="evidence" value="ECO:0007669"/>
    <property type="project" value="TreeGrafter"/>
</dbReference>
<dbReference type="Gene3D" id="3.30.565.10">
    <property type="entry name" value="Histidine kinase-like ATPase, C-terminal domain"/>
    <property type="match status" value="1"/>
</dbReference>
<feature type="coiled-coil region" evidence="6">
    <location>
        <begin position="208"/>
        <end position="239"/>
    </location>
</feature>
<dbReference type="RefSeq" id="WP_090670102.1">
    <property type="nucleotide sequence ID" value="NZ_FNIT01000002.1"/>
</dbReference>
<evidence type="ECO:0000256" key="6">
    <source>
        <dbReference type="SAM" id="Coils"/>
    </source>
</evidence>
<dbReference type="InterPro" id="IPR007891">
    <property type="entry name" value="CHASE3"/>
</dbReference>
<dbReference type="PRINTS" id="PR00344">
    <property type="entry name" value="BCTRLSENSOR"/>
</dbReference>
<dbReference type="InterPro" id="IPR004358">
    <property type="entry name" value="Sig_transdc_His_kin-like_C"/>
</dbReference>
<keyword evidence="7" id="KW-1133">Transmembrane helix</keyword>
<dbReference type="SMART" id="SM00388">
    <property type="entry name" value="HisKA"/>
    <property type="match status" value="1"/>
</dbReference>
<dbReference type="OrthoDB" id="9808408at2"/>
<evidence type="ECO:0000313" key="10">
    <source>
        <dbReference type="Proteomes" id="UP000198793"/>
    </source>
</evidence>
<dbReference type="InterPro" id="IPR005467">
    <property type="entry name" value="His_kinase_dom"/>
</dbReference>
<evidence type="ECO:0000256" key="5">
    <source>
        <dbReference type="ARBA" id="ARBA00022777"/>
    </source>
</evidence>
<dbReference type="CDD" id="cd19410">
    <property type="entry name" value="HK9-like_sensor"/>
    <property type="match status" value="1"/>
</dbReference>
<evidence type="ECO:0000313" key="9">
    <source>
        <dbReference type="EMBL" id="SDN84775.1"/>
    </source>
</evidence>
<accession>A0A1H0ER14</accession>
<dbReference type="Proteomes" id="UP000198793">
    <property type="component" value="Unassembled WGS sequence"/>
</dbReference>
<keyword evidence="5 9" id="KW-0418">Kinase</keyword>
<evidence type="ECO:0000256" key="2">
    <source>
        <dbReference type="ARBA" id="ARBA00012438"/>
    </source>
</evidence>
<dbReference type="GO" id="GO:0000155">
    <property type="term" value="F:phosphorelay sensor kinase activity"/>
    <property type="evidence" value="ECO:0007669"/>
    <property type="project" value="InterPro"/>
</dbReference>
<dbReference type="Gene3D" id="1.10.287.130">
    <property type="match status" value="1"/>
</dbReference>
<keyword evidence="10" id="KW-1185">Reference proteome</keyword>
<dbReference type="Pfam" id="PF05227">
    <property type="entry name" value="CHASE3"/>
    <property type="match status" value="1"/>
</dbReference>
<feature type="domain" description="Histidine kinase" evidence="8">
    <location>
        <begin position="246"/>
        <end position="481"/>
    </location>
</feature>
<dbReference type="InterPro" id="IPR003661">
    <property type="entry name" value="HisK_dim/P_dom"/>
</dbReference>
<dbReference type="STRING" id="1166073.SAMN05192530_102177"/>
<dbReference type="AlphaFoldDB" id="A0A1H0ER14"/>
<feature type="transmembrane region" description="Helical" evidence="7">
    <location>
        <begin position="178"/>
        <end position="200"/>
    </location>
</feature>
<reference evidence="9 10" key="1">
    <citation type="submission" date="2016-10" db="EMBL/GenBank/DDBJ databases">
        <authorList>
            <person name="de Groot N.N."/>
        </authorList>
    </citation>
    <scope>NUCLEOTIDE SEQUENCE [LARGE SCALE GENOMIC DNA]</scope>
    <source>
        <strain evidence="10">L7-484,KACC 16230,DSM 25025</strain>
    </source>
</reference>
<keyword evidence="6" id="KW-0175">Coiled coil</keyword>
<dbReference type="GO" id="GO:0030295">
    <property type="term" value="F:protein kinase activator activity"/>
    <property type="evidence" value="ECO:0007669"/>
    <property type="project" value="TreeGrafter"/>
</dbReference>
<dbReference type="InterPro" id="IPR003594">
    <property type="entry name" value="HATPase_dom"/>
</dbReference>
<gene>
    <name evidence="9" type="ORF">SAMN05192530_102177</name>
</gene>
<evidence type="ECO:0000256" key="4">
    <source>
        <dbReference type="ARBA" id="ARBA00022679"/>
    </source>
</evidence>
<dbReference type="CDD" id="cd00082">
    <property type="entry name" value="HisKA"/>
    <property type="match status" value="1"/>
</dbReference>
<dbReference type="SMART" id="SM00387">
    <property type="entry name" value="HATPase_c"/>
    <property type="match status" value="1"/>
</dbReference>
<dbReference type="PANTHER" id="PTHR42878">
    <property type="entry name" value="TWO-COMPONENT HISTIDINE KINASE"/>
    <property type="match status" value="1"/>
</dbReference>
<dbReference type="InterPro" id="IPR050351">
    <property type="entry name" value="BphY/WalK/GraS-like"/>
</dbReference>
<organism evidence="9 10">
    <name type="scientific">Aureimonas jatrophae</name>
    <dbReference type="NCBI Taxonomy" id="1166073"/>
    <lineage>
        <taxon>Bacteria</taxon>
        <taxon>Pseudomonadati</taxon>
        <taxon>Pseudomonadota</taxon>
        <taxon>Alphaproteobacteria</taxon>
        <taxon>Hyphomicrobiales</taxon>
        <taxon>Aurantimonadaceae</taxon>
        <taxon>Aureimonas</taxon>
    </lineage>
</organism>
<keyword evidence="3" id="KW-0597">Phosphoprotein</keyword>
<keyword evidence="7" id="KW-0472">Membrane</keyword>
<name>A0A1H0ER14_9HYPH</name>
<evidence type="ECO:0000256" key="3">
    <source>
        <dbReference type="ARBA" id="ARBA00022553"/>
    </source>
</evidence>
<dbReference type="InterPro" id="IPR036890">
    <property type="entry name" value="HATPase_C_sf"/>
</dbReference>
<dbReference type="EMBL" id="FNIT01000002">
    <property type="protein sequence ID" value="SDN84775.1"/>
    <property type="molecule type" value="Genomic_DNA"/>
</dbReference>
<evidence type="ECO:0000259" key="8">
    <source>
        <dbReference type="PROSITE" id="PS50109"/>
    </source>
</evidence>
<comment type="catalytic activity">
    <reaction evidence="1">
        <text>ATP + protein L-histidine = ADP + protein N-phospho-L-histidine.</text>
        <dbReference type="EC" id="2.7.13.3"/>
    </reaction>
</comment>
<feature type="transmembrane region" description="Helical" evidence="7">
    <location>
        <begin position="12"/>
        <end position="31"/>
    </location>
</feature>
<dbReference type="EC" id="2.7.13.3" evidence="2"/>
<protein>
    <recommendedName>
        <fullName evidence="2">histidine kinase</fullName>
        <ecNumber evidence="2">2.7.13.3</ecNumber>
    </recommendedName>
</protein>
<dbReference type="Pfam" id="PF02518">
    <property type="entry name" value="HATPase_c"/>
    <property type="match status" value="1"/>
</dbReference>